<protein>
    <submittedName>
        <fullName evidence="1">Uncharacterized protein</fullName>
    </submittedName>
</protein>
<organism evidence="1 2">
    <name type="scientific">Oceanimonas pelagia</name>
    <dbReference type="NCBI Taxonomy" id="3028314"/>
    <lineage>
        <taxon>Bacteria</taxon>
        <taxon>Pseudomonadati</taxon>
        <taxon>Pseudomonadota</taxon>
        <taxon>Gammaproteobacteria</taxon>
        <taxon>Aeromonadales</taxon>
        <taxon>Aeromonadaceae</taxon>
        <taxon>Oceanimonas</taxon>
    </lineage>
</organism>
<accession>A0AA50KQA7</accession>
<dbReference type="RefSeq" id="WP_306762979.1">
    <property type="nucleotide sequence ID" value="NZ_CP118224.1"/>
</dbReference>
<name>A0AA50KQA7_9GAMM</name>
<reference evidence="1 2" key="1">
    <citation type="submission" date="2023-02" db="EMBL/GenBank/DDBJ databases">
        <title>Complete genome sequence of a novel bacterium Oceanimonas sp. NTOU-MSR1 isolated from marine coast sediment.</title>
        <authorList>
            <person name="Yang H.-T."/>
            <person name="Chen Y.-L."/>
            <person name="Ho Y.-N."/>
        </authorList>
    </citation>
    <scope>NUCLEOTIDE SEQUENCE [LARGE SCALE GENOMIC DNA]</scope>
    <source>
        <strain evidence="1 2">NTOU-MSR1</strain>
    </source>
</reference>
<proteinExistence type="predicted"/>
<evidence type="ECO:0000313" key="1">
    <source>
        <dbReference type="EMBL" id="WMC11744.1"/>
    </source>
</evidence>
<evidence type="ECO:0000313" key="2">
    <source>
        <dbReference type="Proteomes" id="UP001223802"/>
    </source>
</evidence>
<dbReference type="AlphaFoldDB" id="A0AA50KQA7"/>
<gene>
    <name evidence="1" type="ORF">PU634_05095</name>
</gene>
<sequence length="241" mass="25663">MFEPVKAGLGGFMQDFYLGLVPTTRPLTEFTARGFAQCVAWAPGRMVDKAEDMLGAWMKNDSAQAPTRPPKLPVILVGVANDYTPIAGNMGTQIADAIDVQLPGDDKCRFFQMRMVAGEVRAQVAIFAHDEPTAKSLAAQFLLFLSSPSRRGFDAVFPYAGVDNAFPVQIEAPDNPAMSIETGTKNLKVLAIDLTLICSIPLFSAPGEGEANDGKGIPGTADPAGFPLVADVDITAREVES</sequence>
<dbReference type="EMBL" id="CP118224">
    <property type="protein sequence ID" value="WMC11744.1"/>
    <property type="molecule type" value="Genomic_DNA"/>
</dbReference>
<dbReference type="Proteomes" id="UP001223802">
    <property type="component" value="Chromosome"/>
</dbReference>
<keyword evidence="2" id="KW-1185">Reference proteome</keyword>
<dbReference type="KEGG" id="ope:PU634_05095"/>